<comment type="similarity">
    <text evidence="4">Belongs to the NAD(P)-dependent epimerase/dehydratase family.</text>
</comment>
<evidence type="ECO:0000256" key="9">
    <source>
        <dbReference type="ARBA" id="ARBA00023277"/>
    </source>
</evidence>
<comment type="cofactor">
    <cofactor evidence="2">
        <name>NAD(+)</name>
        <dbReference type="ChEBI" id="CHEBI:57540"/>
    </cofactor>
</comment>
<keyword evidence="9" id="KW-0119">Carbohydrate metabolism</keyword>
<dbReference type="Proteomes" id="UP000549517">
    <property type="component" value="Unassembled WGS sequence"/>
</dbReference>
<name>A0A849AU19_9MICO</name>
<evidence type="ECO:0000256" key="3">
    <source>
        <dbReference type="ARBA" id="ARBA00004947"/>
    </source>
</evidence>
<evidence type="ECO:0000256" key="4">
    <source>
        <dbReference type="ARBA" id="ARBA00007637"/>
    </source>
</evidence>
<sequence length="326" mass="34923">MSVLVTGGAGYIGSHVVRMLEQRGDRVVVVDDLSTGVENRVSSTPLERIDLAEPDAEPRLAQVITEYGVDSVIHFAAKKQVGESVEKPIWYYRQNVGGLANLLAAMEASSVGTMVFSSSAATYGMPDVQQVPEDIDCKPINPYGQTKLIGEWMIDNAMTATGLKAAKLRYFNVAGTGWEDLADTAIMNLVPIVLDRIGRGEAPVIFGDDYDTPDGTCIRDYVHVADLAEAHIYALDYLAASEGPTSESVFNVGTGAGASVSEVIDTVARVLGRPITPVMGERRAGDPPQLIANVDRIGREFAWKAQYDLTDIITSAVEAKGSQAQG</sequence>
<reference evidence="13 14" key="1">
    <citation type="submission" date="2020-05" db="EMBL/GenBank/DDBJ databases">
        <title>MicrobeNet Type strains.</title>
        <authorList>
            <person name="Nicholson A.C."/>
        </authorList>
    </citation>
    <scope>NUCLEOTIDE SEQUENCE [LARGE SCALE GENOMIC DNA]</scope>
    <source>
        <strain evidence="13 14">CCUG 46604</strain>
    </source>
</reference>
<dbReference type="RefSeq" id="WP_170274378.1">
    <property type="nucleotide sequence ID" value="NZ_BAAAKH010000011.1"/>
</dbReference>
<evidence type="ECO:0000256" key="2">
    <source>
        <dbReference type="ARBA" id="ARBA00001911"/>
    </source>
</evidence>
<organism evidence="13 14">
    <name type="scientific">Brevibacterium luteolum</name>
    <dbReference type="NCBI Taxonomy" id="199591"/>
    <lineage>
        <taxon>Bacteria</taxon>
        <taxon>Bacillati</taxon>
        <taxon>Actinomycetota</taxon>
        <taxon>Actinomycetes</taxon>
        <taxon>Micrococcales</taxon>
        <taxon>Brevibacteriaceae</taxon>
        <taxon>Brevibacterium</taxon>
    </lineage>
</organism>
<dbReference type="EC" id="5.1.3.2" evidence="5"/>
<dbReference type="InterPro" id="IPR001509">
    <property type="entry name" value="Epimerase_deHydtase"/>
</dbReference>
<dbReference type="PANTHER" id="PTHR43725">
    <property type="entry name" value="UDP-GLUCOSE 4-EPIMERASE"/>
    <property type="match status" value="1"/>
</dbReference>
<dbReference type="UniPathway" id="UPA00214"/>
<comment type="pathway">
    <text evidence="3">Carbohydrate metabolism; galactose metabolism.</text>
</comment>
<dbReference type="Pfam" id="PF01370">
    <property type="entry name" value="Epimerase"/>
    <property type="match status" value="1"/>
</dbReference>
<keyword evidence="7" id="KW-0520">NAD</keyword>
<accession>A0A849AU19</accession>
<evidence type="ECO:0000256" key="10">
    <source>
        <dbReference type="ARBA" id="ARBA00031367"/>
    </source>
</evidence>
<dbReference type="InterPro" id="IPR005886">
    <property type="entry name" value="UDP_G4E"/>
</dbReference>
<evidence type="ECO:0000259" key="12">
    <source>
        <dbReference type="Pfam" id="PF01370"/>
    </source>
</evidence>
<evidence type="ECO:0000313" key="14">
    <source>
        <dbReference type="Proteomes" id="UP000549517"/>
    </source>
</evidence>
<evidence type="ECO:0000313" key="13">
    <source>
        <dbReference type="EMBL" id="NNG79475.1"/>
    </source>
</evidence>
<evidence type="ECO:0000256" key="11">
    <source>
        <dbReference type="ARBA" id="ARBA00033067"/>
    </source>
</evidence>
<evidence type="ECO:0000256" key="8">
    <source>
        <dbReference type="ARBA" id="ARBA00023235"/>
    </source>
</evidence>
<proteinExistence type="inferred from homology"/>
<dbReference type="GO" id="GO:0003978">
    <property type="term" value="F:UDP-glucose 4-epimerase activity"/>
    <property type="evidence" value="ECO:0007669"/>
    <property type="project" value="UniProtKB-EC"/>
</dbReference>
<dbReference type="PANTHER" id="PTHR43725:SF53">
    <property type="entry name" value="UDP-ARABINOSE 4-EPIMERASE 1"/>
    <property type="match status" value="1"/>
</dbReference>
<dbReference type="GO" id="GO:0033499">
    <property type="term" value="P:galactose catabolic process via UDP-galactose, Leloir pathway"/>
    <property type="evidence" value="ECO:0007669"/>
    <property type="project" value="TreeGrafter"/>
</dbReference>
<comment type="caution">
    <text evidence="13">The sequence shown here is derived from an EMBL/GenBank/DDBJ whole genome shotgun (WGS) entry which is preliminary data.</text>
</comment>
<dbReference type="AlphaFoldDB" id="A0A849AU19"/>
<comment type="catalytic activity">
    <reaction evidence="1">
        <text>UDP-alpha-D-glucose = UDP-alpha-D-galactose</text>
        <dbReference type="Rhea" id="RHEA:22168"/>
        <dbReference type="ChEBI" id="CHEBI:58885"/>
        <dbReference type="ChEBI" id="CHEBI:66914"/>
        <dbReference type="EC" id="5.1.3.2"/>
    </reaction>
</comment>
<feature type="domain" description="NAD-dependent epimerase/dehydratase" evidence="12">
    <location>
        <begin position="3"/>
        <end position="253"/>
    </location>
</feature>
<gene>
    <name evidence="13" type="primary">galE</name>
    <name evidence="13" type="ORF">HLA91_08820</name>
</gene>
<dbReference type="NCBIfam" id="TIGR01179">
    <property type="entry name" value="galE"/>
    <property type="match status" value="1"/>
</dbReference>
<evidence type="ECO:0000256" key="7">
    <source>
        <dbReference type="ARBA" id="ARBA00023027"/>
    </source>
</evidence>
<dbReference type="Gene3D" id="3.40.50.720">
    <property type="entry name" value="NAD(P)-binding Rossmann-like Domain"/>
    <property type="match status" value="1"/>
</dbReference>
<evidence type="ECO:0000256" key="6">
    <source>
        <dbReference type="ARBA" id="ARBA00018569"/>
    </source>
</evidence>
<dbReference type="InterPro" id="IPR036291">
    <property type="entry name" value="NAD(P)-bd_dom_sf"/>
</dbReference>
<dbReference type="SUPFAM" id="SSF51735">
    <property type="entry name" value="NAD(P)-binding Rossmann-fold domains"/>
    <property type="match status" value="1"/>
</dbReference>
<evidence type="ECO:0000256" key="5">
    <source>
        <dbReference type="ARBA" id="ARBA00013189"/>
    </source>
</evidence>
<dbReference type="Gene3D" id="3.90.25.10">
    <property type="entry name" value="UDP-galactose 4-epimerase, domain 1"/>
    <property type="match status" value="1"/>
</dbReference>
<evidence type="ECO:0000256" key="1">
    <source>
        <dbReference type="ARBA" id="ARBA00000083"/>
    </source>
</evidence>
<dbReference type="EMBL" id="JABEMC010000005">
    <property type="protein sequence ID" value="NNG79475.1"/>
    <property type="molecule type" value="Genomic_DNA"/>
</dbReference>
<keyword evidence="8 13" id="KW-0413">Isomerase</keyword>
<protein>
    <recommendedName>
        <fullName evidence="6">UDP-glucose 4-epimerase</fullName>
        <ecNumber evidence="5">5.1.3.2</ecNumber>
    </recommendedName>
    <alternativeName>
        <fullName evidence="11">Galactowaldenase</fullName>
    </alternativeName>
    <alternativeName>
        <fullName evidence="10">UDP-galactose 4-epimerase</fullName>
    </alternativeName>
</protein>